<dbReference type="AlphaFoldDB" id="A0AA91BPM5"/>
<protein>
    <submittedName>
        <fullName evidence="4">LysM peptidoglycan-binding domain-containing protein</fullName>
    </submittedName>
</protein>
<dbReference type="SMART" id="SM00257">
    <property type="entry name" value="LysM"/>
    <property type="match status" value="1"/>
</dbReference>
<feature type="compositionally biased region" description="Acidic residues" evidence="1">
    <location>
        <begin position="83"/>
        <end position="95"/>
    </location>
</feature>
<feature type="transmembrane region" description="Helical" evidence="2">
    <location>
        <begin position="12"/>
        <end position="32"/>
    </location>
</feature>
<feature type="domain" description="LysM" evidence="3">
    <location>
        <begin position="406"/>
        <end position="455"/>
    </location>
</feature>
<reference evidence="4" key="1">
    <citation type="submission" date="2019-12" db="EMBL/GenBank/DDBJ databases">
        <title>Ruegeria JWLKs population differentiation of coral mucus and skeleton niches.</title>
        <authorList>
            <person name="Luo D."/>
        </authorList>
    </citation>
    <scope>NUCLEOTIDE SEQUENCE</scope>
    <source>
        <strain evidence="4">HKCCD6181</strain>
    </source>
</reference>
<evidence type="ECO:0000256" key="2">
    <source>
        <dbReference type="SAM" id="Phobius"/>
    </source>
</evidence>
<sequence>MDAKSGNGSSGNFIWGVIAGLVAILGAGGLYLSGVFTKTPEPSTPQETVSAVAPEPVGQDAQVSEPEVAEQAAPADEGPTTEPAEDTSETADASDADTAVVKTDDTAPEPAAPPALDQIFVEPDGTALLSGDAEPGSRIEVLLNGEPLHSFTVDGSGQFAEFVSIPFSDAAQGLVLQSKDGERITQSDDYLIAALPKPVEEAPVPEESPASDPDTPADAEDATIATADADVEPETTTEVPAPKADVTGTESTVPEAEETQTADLPTQTPEPDQQIAVLRSGEEGVELVQPPVVRDTPPDQIALDTIGYSDTGNVQFTGRVQDGAAVRLYLNNRLVADLDPKEDGSWRSDLEGIDPGVYTLRVDAVNTDGTVLSRVETPFKREPVEVLDAAVAASQANAQGEAAAIRSVTVQRGDTLWAISRDRFGDGVLYVRLFEANRDLIRDPDLIYPGQVFTIPE</sequence>
<dbReference type="PANTHER" id="PTHR34700">
    <property type="entry name" value="POTASSIUM BINDING PROTEIN KBP"/>
    <property type="match status" value="1"/>
</dbReference>
<feature type="region of interest" description="Disordered" evidence="1">
    <location>
        <begin position="40"/>
        <end position="97"/>
    </location>
</feature>
<dbReference type="Pfam" id="PF01476">
    <property type="entry name" value="LysM"/>
    <property type="match status" value="1"/>
</dbReference>
<dbReference type="PROSITE" id="PS51782">
    <property type="entry name" value="LYSM"/>
    <property type="match status" value="1"/>
</dbReference>
<feature type="compositionally biased region" description="Polar residues" evidence="1">
    <location>
        <begin position="40"/>
        <end position="49"/>
    </location>
</feature>
<dbReference type="InterPro" id="IPR052196">
    <property type="entry name" value="Bact_Kbp"/>
</dbReference>
<name>A0AA91BPM5_9RHOB</name>
<dbReference type="Gene3D" id="3.10.350.10">
    <property type="entry name" value="LysM domain"/>
    <property type="match status" value="1"/>
</dbReference>
<feature type="compositionally biased region" description="Polar residues" evidence="1">
    <location>
        <begin position="261"/>
        <end position="270"/>
    </location>
</feature>
<keyword evidence="2" id="KW-0472">Membrane</keyword>
<evidence type="ECO:0000259" key="3">
    <source>
        <dbReference type="PROSITE" id="PS51782"/>
    </source>
</evidence>
<dbReference type="SUPFAM" id="SSF54106">
    <property type="entry name" value="LysM domain"/>
    <property type="match status" value="1"/>
</dbReference>
<dbReference type="Proteomes" id="UP000597886">
    <property type="component" value="Unassembled WGS sequence"/>
</dbReference>
<dbReference type="InterPro" id="IPR036779">
    <property type="entry name" value="LysM_dom_sf"/>
</dbReference>
<dbReference type="RefSeq" id="WP_171327961.1">
    <property type="nucleotide sequence ID" value="NZ_WVRA01000001.1"/>
</dbReference>
<dbReference type="CDD" id="cd00118">
    <property type="entry name" value="LysM"/>
    <property type="match status" value="1"/>
</dbReference>
<keyword evidence="2" id="KW-0812">Transmembrane</keyword>
<evidence type="ECO:0000256" key="1">
    <source>
        <dbReference type="SAM" id="MobiDB-lite"/>
    </source>
</evidence>
<dbReference type="PANTHER" id="PTHR34700:SF4">
    <property type="entry name" value="PHAGE-LIKE ELEMENT PBSX PROTEIN XKDP"/>
    <property type="match status" value="1"/>
</dbReference>
<organism evidence="4 5">
    <name type="scientific">Ruegeria atlantica</name>
    <dbReference type="NCBI Taxonomy" id="81569"/>
    <lineage>
        <taxon>Bacteria</taxon>
        <taxon>Pseudomonadati</taxon>
        <taxon>Pseudomonadota</taxon>
        <taxon>Alphaproteobacteria</taxon>
        <taxon>Rhodobacterales</taxon>
        <taxon>Roseobacteraceae</taxon>
        <taxon>Ruegeria</taxon>
    </lineage>
</organism>
<keyword evidence="2" id="KW-1133">Transmembrane helix</keyword>
<feature type="region of interest" description="Disordered" evidence="1">
    <location>
        <begin position="197"/>
        <end position="270"/>
    </location>
</feature>
<accession>A0AA91BPM5</accession>
<proteinExistence type="predicted"/>
<comment type="caution">
    <text evidence="4">The sequence shown here is derived from an EMBL/GenBank/DDBJ whole genome shotgun (WGS) entry which is preliminary data.</text>
</comment>
<evidence type="ECO:0000313" key="4">
    <source>
        <dbReference type="EMBL" id="NOE16692.1"/>
    </source>
</evidence>
<dbReference type="InterPro" id="IPR018392">
    <property type="entry name" value="LysM"/>
</dbReference>
<dbReference type="EMBL" id="WVRA01000001">
    <property type="protein sequence ID" value="NOE16692.1"/>
    <property type="molecule type" value="Genomic_DNA"/>
</dbReference>
<gene>
    <name evidence="4" type="ORF">GS634_00980</name>
</gene>
<feature type="compositionally biased region" description="Low complexity" evidence="1">
    <location>
        <begin position="201"/>
        <end position="214"/>
    </location>
</feature>
<evidence type="ECO:0000313" key="5">
    <source>
        <dbReference type="Proteomes" id="UP000597886"/>
    </source>
</evidence>